<evidence type="ECO:0000256" key="4">
    <source>
        <dbReference type="PROSITE-ProRule" id="PRU00335"/>
    </source>
</evidence>
<evidence type="ECO:0000256" key="1">
    <source>
        <dbReference type="ARBA" id="ARBA00023015"/>
    </source>
</evidence>
<dbReference type="Proteomes" id="UP000195880">
    <property type="component" value="Chromosome"/>
</dbReference>
<dbReference type="InterPro" id="IPR001647">
    <property type="entry name" value="HTH_TetR"/>
</dbReference>
<dbReference type="KEGG" id="salf:SMD44_08285"/>
<accession>A0A1Z1WQS9</accession>
<dbReference type="EMBL" id="CP021748">
    <property type="protein sequence ID" value="ARX88798.1"/>
    <property type="molecule type" value="Genomic_DNA"/>
</dbReference>
<feature type="region of interest" description="Disordered" evidence="5">
    <location>
        <begin position="179"/>
        <end position="217"/>
    </location>
</feature>
<dbReference type="InterPro" id="IPR004111">
    <property type="entry name" value="Repressor_TetR_C"/>
</dbReference>
<sequence length="269" mass="28640">MTDPLTASTPLERALALLWGRDTRGSRGPARGLTLDRIVEAAIEVAEREGPAAMSLRRVAARLGVGVASLYTYVPGRAELEALMLDAVAIGRTLPHEWPGDWRAKLTALAHDDWREIRRHPWVLELGAAEQVPGPNMLRWLDSALRIFDGTGLSEPEKLSAIETVDAYVRGLGRLRGPGADRPASGAGPAAASGTATGAATGAAAESASESEDTRERDQVLGRLVDFDDYPALSRALAAGGTPYSGAPFEFGLERLLDGIEQLVLRRSA</sequence>
<dbReference type="InterPro" id="IPR050109">
    <property type="entry name" value="HTH-type_TetR-like_transc_reg"/>
</dbReference>
<gene>
    <name evidence="7" type="ORF">SMD44_08285</name>
</gene>
<proteinExistence type="predicted"/>
<evidence type="ECO:0000256" key="3">
    <source>
        <dbReference type="ARBA" id="ARBA00023163"/>
    </source>
</evidence>
<keyword evidence="3" id="KW-0804">Transcription</keyword>
<feature type="compositionally biased region" description="Low complexity" evidence="5">
    <location>
        <begin position="179"/>
        <end position="208"/>
    </location>
</feature>
<organism evidence="7 8">
    <name type="scientific">Streptomyces alboflavus</name>
    <dbReference type="NCBI Taxonomy" id="67267"/>
    <lineage>
        <taxon>Bacteria</taxon>
        <taxon>Bacillati</taxon>
        <taxon>Actinomycetota</taxon>
        <taxon>Actinomycetes</taxon>
        <taxon>Kitasatosporales</taxon>
        <taxon>Streptomycetaceae</taxon>
        <taxon>Streptomyces</taxon>
    </lineage>
</organism>
<dbReference type="PANTHER" id="PTHR30055:SF151">
    <property type="entry name" value="TRANSCRIPTIONAL REGULATORY PROTEIN"/>
    <property type="match status" value="1"/>
</dbReference>
<dbReference type="RefSeq" id="WP_237307690.1">
    <property type="nucleotide sequence ID" value="NZ_CP021748.1"/>
</dbReference>
<dbReference type="STRING" id="67267.GCA_000716675_00333"/>
<dbReference type="Gene3D" id="1.10.10.60">
    <property type="entry name" value="Homeodomain-like"/>
    <property type="match status" value="1"/>
</dbReference>
<evidence type="ECO:0000259" key="6">
    <source>
        <dbReference type="PROSITE" id="PS50977"/>
    </source>
</evidence>
<dbReference type="GO" id="GO:0045892">
    <property type="term" value="P:negative regulation of DNA-templated transcription"/>
    <property type="evidence" value="ECO:0007669"/>
    <property type="project" value="InterPro"/>
</dbReference>
<evidence type="ECO:0000256" key="5">
    <source>
        <dbReference type="SAM" id="MobiDB-lite"/>
    </source>
</evidence>
<protein>
    <recommendedName>
        <fullName evidence="6">HTH tetR-type domain-containing protein</fullName>
    </recommendedName>
</protein>
<dbReference type="InterPro" id="IPR009057">
    <property type="entry name" value="Homeodomain-like_sf"/>
</dbReference>
<keyword evidence="8" id="KW-1185">Reference proteome</keyword>
<dbReference type="SUPFAM" id="SSF46689">
    <property type="entry name" value="Homeodomain-like"/>
    <property type="match status" value="1"/>
</dbReference>
<dbReference type="PANTHER" id="PTHR30055">
    <property type="entry name" value="HTH-TYPE TRANSCRIPTIONAL REGULATOR RUTR"/>
    <property type="match status" value="1"/>
</dbReference>
<dbReference type="Pfam" id="PF00440">
    <property type="entry name" value="TetR_N"/>
    <property type="match status" value="1"/>
</dbReference>
<evidence type="ECO:0000256" key="2">
    <source>
        <dbReference type="ARBA" id="ARBA00023125"/>
    </source>
</evidence>
<dbReference type="eggNOG" id="COG1309">
    <property type="taxonomic scope" value="Bacteria"/>
</dbReference>
<dbReference type="GO" id="GO:0003700">
    <property type="term" value="F:DNA-binding transcription factor activity"/>
    <property type="evidence" value="ECO:0007669"/>
    <property type="project" value="TreeGrafter"/>
</dbReference>
<name>A0A1Z1WQS9_9ACTN</name>
<dbReference type="PROSITE" id="PS50977">
    <property type="entry name" value="HTH_TETR_2"/>
    <property type="match status" value="1"/>
</dbReference>
<reference evidence="7 8" key="1">
    <citation type="submission" date="2017-05" db="EMBL/GenBank/DDBJ databases">
        <title>Streptomyces alboflavus Genome sequencing and assembly.</title>
        <authorList>
            <person name="Wang Y."/>
            <person name="Du B."/>
            <person name="Ding Y."/>
            <person name="Liu H."/>
            <person name="Hou Q."/>
            <person name="Liu K."/>
            <person name="Wang C."/>
            <person name="Yao L."/>
        </authorList>
    </citation>
    <scope>NUCLEOTIDE SEQUENCE [LARGE SCALE GENOMIC DNA]</scope>
    <source>
        <strain evidence="7 8">MDJK44</strain>
    </source>
</reference>
<evidence type="ECO:0000313" key="7">
    <source>
        <dbReference type="EMBL" id="ARX88798.1"/>
    </source>
</evidence>
<feature type="domain" description="HTH tetR-type" evidence="6">
    <location>
        <begin position="32"/>
        <end position="92"/>
    </location>
</feature>
<dbReference type="InterPro" id="IPR036271">
    <property type="entry name" value="Tet_transcr_reg_TetR-rel_C_sf"/>
</dbReference>
<keyword evidence="1" id="KW-0805">Transcription regulation</keyword>
<dbReference type="Pfam" id="PF02909">
    <property type="entry name" value="TetR_C_1"/>
    <property type="match status" value="1"/>
</dbReference>
<dbReference type="SUPFAM" id="SSF48498">
    <property type="entry name" value="Tetracyclin repressor-like, C-terminal domain"/>
    <property type="match status" value="1"/>
</dbReference>
<dbReference type="GO" id="GO:0000976">
    <property type="term" value="F:transcription cis-regulatory region binding"/>
    <property type="evidence" value="ECO:0007669"/>
    <property type="project" value="TreeGrafter"/>
</dbReference>
<feature type="DNA-binding region" description="H-T-H motif" evidence="4">
    <location>
        <begin position="55"/>
        <end position="74"/>
    </location>
</feature>
<dbReference type="AlphaFoldDB" id="A0A1Z1WQS9"/>
<dbReference type="Gene3D" id="1.10.357.10">
    <property type="entry name" value="Tetracycline Repressor, domain 2"/>
    <property type="match status" value="1"/>
</dbReference>
<evidence type="ECO:0000313" key="8">
    <source>
        <dbReference type="Proteomes" id="UP000195880"/>
    </source>
</evidence>
<keyword evidence="2 4" id="KW-0238">DNA-binding</keyword>